<accession>E0XQS4</accession>
<organism evidence="10">
    <name type="scientific">uncultured gamma proteobacterium HF0010_11B23</name>
    <dbReference type="NCBI Taxonomy" id="710979"/>
    <lineage>
        <taxon>Bacteria</taxon>
        <taxon>Pseudomonadati</taxon>
        <taxon>Pseudomonadota</taxon>
        <taxon>Gammaproteobacteria</taxon>
        <taxon>environmental samples</taxon>
    </lineage>
</organism>
<dbReference type="Gene3D" id="1.10.730.10">
    <property type="entry name" value="Isoleucyl-tRNA Synthetase, Domain 1"/>
    <property type="match status" value="1"/>
</dbReference>
<dbReference type="PROSITE" id="PS51257">
    <property type="entry name" value="PROKAR_LIPOPROTEIN"/>
    <property type="match status" value="1"/>
</dbReference>
<dbReference type="InterPro" id="IPR013155">
    <property type="entry name" value="M/V/L/I-tRNA-synth_anticd-bd"/>
</dbReference>
<evidence type="ECO:0000256" key="2">
    <source>
        <dbReference type="ARBA" id="ARBA00013164"/>
    </source>
</evidence>
<evidence type="ECO:0000256" key="5">
    <source>
        <dbReference type="ARBA" id="ARBA00022840"/>
    </source>
</evidence>
<dbReference type="InterPro" id="IPR002302">
    <property type="entry name" value="Leu-tRNA-ligase"/>
</dbReference>
<dbReference type="GO" id="GO:0005524">
    <property type="term" value="F:ATP binding"/>
    <property type="evidence" value="ECO:0007669"/>
    <property type="project" value="UniProtKB-KW"/>
</dbReference>
<keyword evidence="5" id="KW-0067">ATP-binding</keyword>
<keyword evidence="4" id="KW-0547">Nucleotide-binding</keyword>
<protein>
    <recommendedName>
        <fullName evidence="2">leucine--tRNA ligase</fullName>
        <ecNumber evidence="2">6.1.1.4</ecNumber>
    </recommendedName>
</protein>
<keyword evidence="7 10" id="KW-0030">Aminoacyl-tRNA synthetase</keyword>
<evidence type="ECO:0000256" key="7">
    <source>
        <dbReference type="ARBA" id="ARBA00023146"/>
    </source>
</evidence>
<name>E0XQS4_9GAMM</name>
<evidence type="ECO:0000256" key="4">
    <source>
        <dbReference type="ARBA" id="ARBA00022741"/>
    </source>
</evidence>
<dbReference type="PANTHER" id="PTHR43740">
    <property type="entry name" value="LEUCYL-TRNA SYNTHETASE"/>
    <property type="match status" value="1"/>
</dbReference>
<proteinExistence type="inferred from homology"/>
<evidence type="ECO:0000256" key="3">
    <source>
        <dbReference type="ARBA" id="ARBA00022598"/>
    </source>
</evidence>
<dbReference type="InterPro" id="IPR009080">
    <property type="entry name" value="tRNAsynth_Ia_anticodon-bd"/>
</dbReference>
<dbReference type="EMBL" id="GU474846">
    <property type="protein sequence ID" value="ADI16765.1"/>
    <property type="molecule type" value="Genomic_DNA"/>
</dbReference>
<reference evidence="10" key="1">
    <citation type="journal article" date="2011" name="Environ. Microbiol.">
        <title>Time-series analyses of Monterey Bay coastal microbial picoplankton using a 'genome proxy' microarray.</title>
        <authorList>
            <person name="Rich V.I."/>
            <person name="Pham V.D."/>
            <person name="Eppley J."/>
            <person name="Shi Y."/>
            <person name="DeLong E.F."/>
        </authorList>
    </citation>
    <scope>NUCLEOTIDE SEQUENCE</scope>
</reference>
<dbReference type="GO" id="GO:0005829">
    <property type="term" value="C:cytosol"/>
    <property type="evidence" value="ECO:0007669"/>
    <property type="project" value="TreeGrafter"/>
</dbReference>
<evidence type="ECO:0000256" key="8">
    <source>
        <dbReference type="ARBA" id="ARBA00047469"/>
    </source>
</evidence>
<dbReference type="SUPFAM" id="SSF47323">
    <property type="entry name" value="Anticodon-binding domain of a subclass of class I aminoacyl-tRNA synthetases"/>
    <property type="match status" value="1"/>
</dbReference>
<keyword evidence="6" id="KW-0648">Protein biosynthesis</keyword>
<comment type="catalytic activity">
    <reaction evidence="8">
        <text>tRNA(Leu) + L-leucine + ATP = L-leucyl-tRNA(Leu) + AMP + diphosphate</text>
        <dbReference type="Rhea" id="RHEA:11688"/>
        <dbReference type="Rhea" id="RHEA-COMP:9613"/>
        <dbReference type="Rhea" id="RHEA-COMP:9622"/>
        <dbReference type="ChEBI" id="CHEBI:30616"/>
        <dbReference type="ChEBI" id="CHEBI:33019"/>
        <dbReference type="ChEBI" id="CHEBI:57427"/>
        <dbReference type="ChEBI" id="CHEBI:78442"/>
        <dbReference type="ChEBI" id="CHEBI:78494"/>
        <dbReference type="ChEBI" id="CHEBI:456215"/>
        <dbReference type="EC" id="6.1.1.4"/>
    </reaction>
</comment>
<feature type="domain" description="Methionyl/Valyl/Leucyl/Isoleucyl-tRNA synthetase anticodon-binding" evidence="9">
    <location>
        <begin position="19"/>
        <end position="121"/>
    </location>
</feature>
<evidence type="ECO:0000256" key="1">
    <source>
        <dbReference type="ARBA" id="ARBA00005594"/>
    </source>
</evidence>
<dbReference type="GO" id="GO:0006429">
    <property type="term" value="P:leucyl-tRNA aminoacylation"/>
    <property type="evidence" value="ECO:0007669"/>
    <property type="project" value="InterPro"/>
</dbReference>
<evidence type="ECO:0000256" key="6">
    <source>
        <dbReference type="ARBA" id="ARBA00022917"/>
    </source>
</evidence>
<evidence type="ECO:0000259" key="9">
    <source>
        <dbReference type="Pfam" id="PF08264"/>
    </source>
</evidence>
<dbReference type="Pfam" id="PF08264">
    <property type="entry name" value="Anticodon_1"/>
    <property type="match status" value="1"/>
</dbReference>
<dbReference type="AlphaFoldDB" id="E0XQS4"/>
<dbReference type="GO" id="GO:0004823">
    <property type="term" value="F:leucine-tRNA ligase activity"/>
    <property type="evidence" value="ECO:0007669"/>
    <property type="project" value="UniProtKB-EC"/>
</dbReference>
<evidence type="ECO:0000313" key="10">
    <source>
        <dbReference type="EMBL" id="ADI16765.1"/>
    </source>
</evidence>
<comment type="similarity">
    <text evidence="1">Belongs to the class-I aminoacyl-tRNA synthetase family.</text>
</comment>
<dbReference type="PANTHER" id="PTHR43740:SF2">
    <property type="entry name" value="LEUCINE--TRNA LIGASE, MITOCHONDRIAL"/>
    <property type="match status" value="1"/>
</dbReference>
<sequence>MTNVKIYSSKLMMIMKKGLNLNTVVSSCMEILNNINKRFNDEKVLCDKNDLYTCYDFLLLALSPIAPHISENLYKNILNKDIEDASWPQANFFHRNETEIKYLVQVNGKVRATILIDSEKSEDDVKEIAKEHENVSRHLENKDIIKVIFIKNRLINFVHS</sequence>
<dbReference type="EC" id="6.1.1.4" evidence="2"/>
<keyword evidence="3" id="KW-0436">Ligase</keyword>